<sequence>MKGEKSCFDCNPDHPLSSDLVVRLKKALEAGDEKITMDLLCSEVKHVDAIIELSNDDWMKAPTAQLHPLVLVGNLKVLQALMDQYCADTGVVFEINTNELEWQVKSHAAFGLSGLWSLEYKRTLTNPLCISASHGHTACLRHLLFRRADPNAAPGGRSALHEACTGGHTDCAELLLEHKANPNLLDEDGHAPLHLCTSQNTLGCAKALVRFGALVNLPSEESQDTPIHLAAKHGLYEHVHLYLRYGATVDKKNSLEETALSVACGEAKKVEDQERYLQVCKLLLTYGAEVNTVDEEVKTPLHKASRNAHHGLVQLLLQWKADVNAIDYNGAYPMSSILQAAAFKQEMRPYLTVQTLLNHGSQKIWPTAFVKVLKSCASVPEIIEILSNSYSHLPISEKWVEVIPKEEFQKHLPFYESFFRQTYTVRHLQHLCRCAIRRRLGDRCHFLIPCLPVPQSLKNYLLLDPEGVLL</sequence>
<dbReference type="InterPro" id="IPR001496">
    <property type="entry name" value="SOCS_box"/>
</dbReference>
<dbReference type="Ensembl" id="ENSVKKT00000014927.1">
    <property type="protein sequence ID" value="ENSVKKP00000014572.1"/>
    <property type="gene ID" value="ENSVKKG00000009714.1"/>
</dbReference>
<feature type="domain" description="SOCS box" evidence="5">
    <location>
        <begin position="413"/>
        <end position="461"/>
    </location>
</feature>
<proteinExistence type="predicted"/>
<dbReference type="SMART" id="SM00248">
    <property type="entry name" value="ANK"/>
    <property type="match status" value="6"/>
</dbReference>
<reference evidence="6" key="2">
    <citation type="submission" date="2025-09" db="UniProtKB">
        <authorList>
            <consortium name="Ensembl"/>
        </authorList>
    </citation>
    <scope>IDENTIFICATION</scope>
</reference>
<feature type="repeat" description="ANK" evidence="4">
    <location>
        <begin position="155"/>
        <end position="187"/>
    </location>
</feature>
<organism evidence="6 7">
    <name type="scientific">Varanus komodoensis</name>
    <name type="common">Komodo dragon</name>
    <dbReference type="NCBI Taxonomy" id="61221"/>
    <lineage>
        <taxon>Eukaryota</taxon>
        <taxon>Metazoa</taxon>
        <taxon>Chordata</taxon>
        <taxon>Craniata</taxon>
        <taxon>Vertebrata</taxon>
        <taxon>Euteleostomi</taxon>
        <taxon>Lepidosauria</taxon>
        <taxon>Squamata</taxon>
        <taxon>Bifurcata</taxon>
        <taxon>Unidentata</taxon>
        <taxon>Episquamata</taxon>
        <taxon>Toxicofera</taxon>
        <taxon>Anguimorpha</taxon>
        <taxon>Paleoanguimorpha</taxon>
        <taxon>Varanoidea</taxon>
        <taxon>Varanidae</taxon>
        <taxon>Varanus</taxon>
    </lineage>
</organism>
<dbReference type="PRINTS" id="PR01415">
    <property type="entry name" value="ANKYRIN"/>
</dbReference>
<dbReference type="PROSITE" id="PS50297">
    <property type="entry name" value="ANK_REP_REGION"/>
    <property type="match status" value="3"/>
</dbReference>
<keyword evidence="3 4" id="KW-0040">ANK repeat</keyword>
<dbReference type="SUPFAM" id="SSF48403">
    <property type="entry name" value="Ankyrin repeat"/>
    <property type="match status" value="1"/>
</dbReference>
<feature type="repeat" description="ANK" evidence="4">
    <location>
        <begin position="222"/>
        <end position="254"/>
    </location>
</feature>
<dbReference type="PROSITE" id="PS50225">
    <property type="entry name" value="SOCS"/>
    <property type="match status" value="1"/>
</dbReference>
<dbReference type="UniPathway" id="UPA00143"/>
<dbReference type="SMART" id="SM00969">
    <property type="entry name" value="SOCS_box"/>
    <property type="match status" value="1"/>
</dbReference>
<keyword evidence="2" id="KW-0677">Repeat</keyword>
<evidence type="ECO:0000313" key="7">
    <source>
        <dbReference type="Proteomes" id="UP000694545"/>
    </source>
</evidence>
<reference evidence="6" key="1">
    <citation type="submission" date="2025-08" db="UniProtKB">
        <authorList>
            <consortium name="Ensembl"/>
        </authorList>
    </citation>
    <scope>IDENTIFICATION</scope>
</reference>
<dbReference type="GO" id="GO:0016567">
    <property type="term" value="P:protein ubiquitination"/>
    <property type="evidence" value="ECO:0007669"/>
    <property type="project" value="UniProtKB-UniPathway"/>
</dbReference>
<dbReference type="PANTHER" id="PTHR24171">
    <property type="entry name" value="ANKYRIN REPEAT DOMAIN-CONTAINING PROTEIN 39-RELATED"/>
    <property type="match status" value="1"/>
</dbReference>
<evidence type="ECO:0000313" key="6">
    <source>
        <dbReference type="Ensembl" id="ENSVKKP00000014572.1"/>
    </source>
</evidence>
<dbReference type="GO" id="GO:0035556">
    <property type="term" value="P:intracellular signal transduction"/>
    <property type="evidence" value="ECO:0007669"/>
    <property type="project" value="InterPro"/>
</dbReference>
<dbReference type="AlphaFoldDB" id="A0A8D2Q0T2"/>
<evidence type="ECO:0000256" key="1">
    <source>
        <dbReference type="ARBA" id="ARBA00004906"/>
    </source>
</evidence>
<dbReference type="Proteomes" id="UP000694545">
    <property type="component" value="Unplaced"/>
</dbReference>
<dbReference type="SUPFAM" id="SSF158235">
    <property type="entry name" value="SOCS box-like"/>
    <property type="match status" value="1"/>
</dbReference>
<dbReference type="InterPro" id="IPR002110">
    <property type="entry name" value="Ankyrin_rpt"/>
</dbReference>
<dbReference type="Gene3D" id="1.10.750.20">
    <property type="entry name" value="SOCS box"/>
    <property type="match status" value="1"/>
</dbReference>
<dbReference type="Gene3D" id="1.25.40.20">
    <property type="entry name" value="Ankyrin repeat-containing domain"/>
    <property type="match status" value="1"/>
</dbReference>
<feature type="repeat" description="ANK" evidence="4">
    <location>
        <begin position="296"/>
        <end position="328"/>
    </location>
</feature>
<accession>A0A8D2Q0T2</accession>
<keyword evidence="7" id="KW-1185">Reference proteome</keyword>
<evidence type="ECO:0000256" key="3">
    <source>
        <dbReference type="ARBA" id="ARBA00023043"/>
    </source>
</evidence>
<dbReference type="PANTHER" id="PTHR24171:SF10">
    <property type="entry name" value="ANKYRIN REPEAT DOMAIN-CONTAINING PROTEIN 29-LIKE"/>
    <property type="match status" value="1"/>
</dbReference>
<dbReference type="Pfam" id="PF07525">
    <property type="entry name" value="SOCS_box"/>
    <property type="match status" value="1"/>
</dbReference>
<comment type="pathway">
    <text evidence="1">Protein modification; protein ubiquitination.</text>
</comment>
<dbReference type="PROSITE" id="PS50088">
    <property type="entry name" value="ANK_REPEAT"/>
    <property type="match status" value="4"/>
</dbReference>
<dbReference type="CDD" id="cd03723">
    <property type="entry name" value="SOCS_ASB4_ASB18"/>
    <property type="match status" value="1"/>
</dbReference>
<dbReference type="InterPro" id="IPR036036">
    <property type="entry name" value="SOCS_box-like_dom_sf"/>
</dbReference>
<evidence type="ECO:0000256" key="2">
    <source>
        <dbReference type="ARBA" id="ARBA00022737"/>
    </source>
</evidence>
<dbReference type="FunFam" id="1.10.750.20:FF:000001">
    <property type="entry name" value="Ankyrin repeat and SOCS box containing 1"/>
    <property type="match status" value="1"/>
</dbReference>
<protein>
    <submittedName>
        <fullName evidence="6">Ankyrin repeat and SOCS box containing 18</fullName>
    </submittedName>
</protein>
<dbReference type="InterPro" id="IPR036770">
    <property type="entry name" value="Ankyrin_rpt-contain_sf"/>
</dbReference>
<name>A0A8D2Q0T2_VARKO</name>
<evidence type="ECO:0000259" key="5">
    <source>
        <dbReference type="PROSITE" id="PS50225"/>
    </source>
</evidence>
<feature type="repeat" description="ANK" evidence="4">
    <location>
        <begin position="188"/>
        <end position="220"/>
    </location>
</feature>
<dbReference type="Pfam" id="PF12796">
    <property type="entry name" value="Ank_2"/>
    <property type="match status" value="2"/>
</dbReference>
<evidence type="ECO:0000256" key="4">
    <source>
        <dbReference type="PROSITE-ProRule" id="PRU00023"/>
    </source>
</evidence>